<gene>
    <name evidence="2" type="ORF">PS896_01505</name>
</gene>
<evidence type="ECO:0000256" key="1">
    <source>
        <dbReference type="SAM" id="Phobius"/>
    </source>
</evidence>
<dbReference type="EMBL" id="CABVIN010000001">
    <property type="protein sequence ID" value="VVO74417.1"/>
    <property type="molecule type" value="Genomic_DNA"/>
</dbReference>
<keyword evidence="1" id="KW-0472">Membrane</keyword>
<evidence type="ECO:0000313" key="3">
    <source>
        <dbReference type="Proteomes" id="UP000377224"/>
    </source>
</evidence>
<feature type="transmembrane region" description="Helical" evidence="1">
    <location>
        <begin position="28"/>
        <end position="49"/>
    </location>
</feature>
<dbReference type="AlphaFoldDB" id="A0A5E7II65"/>
<proteinExistence type="predicted"/>
<organism evidence="2 3">
    <name type="scientific">Pseudomonas fluorescens</name>
    <dbReference type="NCBI Taxonomy" id="294"/>
    <lineage>
        <taxon>Bacteria</taxon>
        <taxon>Pseudomonadati</taxon>
        <taxon>Pseudomonadota</taxon>
        <taxon>Gammaproteobacteria</taxon>
        <taxon>Pseudomonadales</taxon>
        <taxon>Pseudomonadaceae</taxon>
        <taxon>Pseudomonas</taxon>
    </lineage>
</organism>
<protein>
    <submittedName>
        <fullName evidence="2">Uncharacterized protein</fullName>
    </submittedName>
</protein>
<keyword evidence="1" id="KW-1133">Transmembrane helix</keyword>
<dbReference type="Proteomes" id="UP000377224">
    <property type="component" value="Unassembled WGS sequence"/>
</dbReference>
<evidence type="ECO:0000313" key="2">
    <source>
        <dbReference type="EMBL" id="VVO74417.1"/>
    </source>
</evidence>
<keyword evidence="1" id="KW-0812">Transmembrane</keyword>
<accession>A0A5E7II65</accession>
<name>A0A5E7II65_PSEFL</name>
<reference evidence="2 3" key="1">
    <citation type="submission" date="2019-09" db="EMBL/GenBank/DDBJ databases">
        <authorList>
            <person name="Chandra G."/>
            <person name="Truman W A."/>
        </authorList>
    </citation>
    <scope>NUCLEOTIDE SEQUENCE [LARGE SCALE GENOMIC DNA]</scope>
    <source>
        <strain evidence="2">PS896</strain>
    </source>
</reference>
<sequence length="68" mass="7614">MEEFAVRIYDDEPGTATVSRPTMMSTHICLSMLVEFLQSALAVSAIFLYKGETGCYAEIDLDSLKFKK</sequence>